<evidence type="ECO:0000256" key="7">
    <source>
        <dbReference type="ARBA" id="ARBA00022840"/>
    </source>
</evidence>
<dbReference type="GO" id="GO:0046872">
    <property type="term" value="F:metal ion binding"/>
    <property type="evidence" value="ECO:0007669"/>
    <property type="project" value="UniProtKB-KW"/>
</dbReference>
<dbReference type="Pfam" id="PF00355">
    <property type="entry name" value="Rieske"/>
    <property type="match status" value="1"/>
</dbReference>
<dbReference type="PROSITE" id="PS51296">
    <property type="entry name" value="RIESKE"/>
    <property type="match status" value="1"/>
</dbReference>
<dbReference type="GO" id="GO:0005524">
    <property type="term" value="F:ATP binding"/>
    <property type="evidence" value="ECO:0007669"/>
    <property type="project" value="UniProtKB-KW"/>
</dbReference>
<dbReference type="InterPro" id="IPR036922">
    <property type="entry name" value="Rieske_2Fe-2S_sf"/>
</dbReference>
<keyword evidence="7" id="KW-0067">ATP-binding</keyword>
<sequence length="558" mass="61233">MNQGEQKFLHTSAEIPARALVGRKFGRYRIEQLLGKGSLNAVYLARQEMPVREVMMTVFLLPPDCARPLQERFFQRFARISARIIGLQHQHILPILDCGIQDEFPYLVTPFLNSYTLASILKKGRLAPDQALRILQPLAEALEYAHRLGVIHKALRPVNIWLDERQQVQIAGFGLVDILAVQGIIEPLTGPYDHLCSLSGSFLGAPEYIAPEVVLGKPAGVSSDVYSLGAILFEMLSGRPPFSGSDPFEVALMHVRQPMPSLSDVCPDLPASLDLVVQRALEQDPERRFQQAGKLSRALTRVLNLIAVAEQSSEYPVVAKSKAPTTRSETQPLRRIPSQGVIPNRVSASGLHPSWATVTTSLTKVRLTHASEATTQPSTQRVQPSPAQPPRQQPDTRPPASRRKGIARRRVIAALATGGVLLAGAPFAAYFLQGKLQFSSENTSAHNAEQQAAMPPGVIGMSDQQKFNSAKEFVNEKDHKPGILVRLNDGNFVAYESACTHEAGATVHYDPEKQMLICPRHNAAFDPYDNGKVLRGPATKPLVKVLIRVNPDGTITND</sequence>
<protein>
    <recommendedName>
        <fullName evidence="1">non-specific serine/threonine protein kinase</fullName>
        <ecNumber evidence="1">2.7.11.1</ecNumber>
    </recommendedName>
</protein>
<gene>
    <name evidence="14" type="ORF">EI42_03536</name>
</gene>
<evidence type="ECO:0000256" key="5">
    <source>
        <dbReference type="ARBA" id="ARBA00022741"/>
    </source>
</evidence>
<accession>A0A326UHN0</accession>
<dbReference type="SUPFAM" id="SSF50022">
    <property type="entry name" value="ISP domain"/>
    <property type="match status" value="1"/>
</dbReference>
<evidence type="ECO:0000256" key="3">
    <source>
        <dbReference type="ARBA" id="ARBA00022714"/>
    </source>
</evidence>
<dbReference type="GO" id="GO:0004674">
    <property type="term" value="F:protein serine/threonine kinase activity"/>
    <property type="evidence" value="ECO:0007669"/>
    <property type="project" value="UniProtKB-EC"/>
</dbReference>
<dbReference type="CDD" id="cd14014">
    <property type="entry name" value="STKc_PknB_like"/>
    <property type="match status" value="1"/>
</dbReference>
<dbReference type="SUPFAM" id="SSF56112">
    <property type="entry name" value="Protein kinase-like (PK-like)"/>
    <property type="match status" value="1"/>
</dbReference>
<dbReference type="PANTHER" id="PTHR43289:SF6">
    <property type="entry name" value="SERINE_THREONINE-PROTEIN KINASE NEKL-3"/>
    <property type="match status" value="1"/>
</dbReference>
<dbReference type="GO" id="GO:0051537">
    <property type="term" value="F:2 iron, 2 sulfur cluster binding"/>
    <property type="evidence" value="ECO:0007669"/>
    <property type="project" value="UniProtKB-KW"/>
</dbReference>
<evidence type="ECO:0000256" key="9">
    <source>
        <dbReference type="ARBA" id="ARBA00023014"/>
    </source>
</evidence>
<dbReference type="Proteomes" id="UP000248806">
    <property type="component" value="Unassembled WGS sequence"/>
</dbReference>
<dbReference type="GO" id="GO:0016705">
    <property type="term" value="F:oxidoreductase activity, acting on paired donors, with incorporation or reduction of molecular oxygen"/>
    <property type="evidence" value="ECO:0007669"/>
    <property type="project" value="UniProtKB-ARBA"/>
</dbReference>
<keyword evidence="4" id="KW-0479">Metal-binding</keyword>
<dbReference type="InterPro" id="IPR000719">
    <property type="entry name" value="Prot_kinase_dom"/>
</dbReference>
<keyword evidence="2" id="KW-0808">Transferase</keyword>
<evidence type="ECO:0000313" key="15">
    <source>
        <dbReference type="Proteomes" id="UP000248806"/>
    </source>
</evidence>
<evidence type="ECO:0000256" key="11">
    <source>
        <dbReference type="SAM" id="Phobius"/>
    </source>
</evidence>
<evidence type="ECO:0000313" key="14">
    <source>
        <dbReference type="EMBL" id="PZW27450.1"/>
    </source>
</evidence>
<organism evidence="14 15">
    <name type="scientific">Thermosporothrix hazakensis</name>
    <dbReference type="NCBI Taxonomy" id="644383"/>
    <lineage>
        <taxon>Bacteria</taxon>
        <taxon>Bacillati</taxon>
        <taxon>Chloroflexota</taxon>
        <taxon>Ktedonobacteria</taxon>
        <taxon>Ktedonobacterales</taxon>
        <taxon>Thermosporotrichaceae</taxon>
        <taxon>Thermosporothrix</taxon>
    </lineage>
</organism>
<dbReference type="CDD" id="cd03467">
    <property type="entry name" value="Rieske"/>
    <property type="match status" value="1"/>
</dbReference>
<evidence type="ECO:0000256" key="10">
    <source>
        <dbReference type="SAM" id="MobiDB-lite"/>
    </source>
</evidence>
<keyword evidence="11" id="KW-0812">Transmembrane</keyword>
<dbReference type="OrthoDB" id="9802613at2"/>
<evidence type="ECO:0000259" key="12">
    <source>
        <dbReference type="PROSITE" id="PS50011"/>
    </source>
</evidence>
<feature type="transmembrane region" description="Helical" evidence="11">
    <location>
        <begin position="411"/>
        <end position="432"/>
    </location>
</feature>
<evidence type="ECO:0000259" key="13">
    <source>
        <dbReference type="PROSITE" id="PS51296"/>
    </source>
</evidence>
<dbReference type="EC" id="2.7.11.1" evidence="1"/>
<keyword evidence="11" id="KW-1133">Transmembrane helix</keyword>
<dbReference type="InterPro" id="IPR011009">
    <property type="entry name" value="Kinase-like_dom_sf"/>
</dbReference>
<feature type="domain" description="Rieske" evidence="13">
    <location>
        <begin position="456"/>
        <end position="556"/>
    </location>
</feature>
<comment type="caution">
    <text evidence="14">The sequence shown here is derived from an EMBL/GenBank/DDBJ whole genome shotgun (WGS) entry which is preliminary data.</text>
</comment>
<keyword evidence="3" id="KW-0001">2Fe-2S</keyword>
<dbReference type="GO" id="GO:0004497">
    <property type="term" value="F:monooxygenase activity"/>
    <property type="evidence" value="ECO:0007669"/>
    <property type="project" value="UniProtKB-ARBA"/>
</dbReference>
<proteinExistence type="predicted"/>
<keyword evidence="5" id="KW-0547">Nucleotide-binding</keyword>
<reference evidence="14 15" key="1">
    <citation type="submission" date="2018-06" db="EMBL/GenBank/DDBJ databases">
        <title>Genomic Encyclopedia of Archaeal and Bacterial Type Strains, Phase II (KMG-II): from individual species to whole genera.</title>
        <authorList>
            <person name="Goeker M."/>
        </authorList>
    </citation>
    <scope>NUCLEOTIDE SEQUENCE [LARGE SCALE GENOMIC DNA]</scope>
    <source>
        <strain evidence="14 15">ATCC BAA-1881</strain>
    </source>
</reference>
<keyword evidence="9" id="KW-0411">Iron-sulfur</keyword>
<dbReference type="Pfam" id="PF00069">
    <property type="entry name" value="Pkinase"/>
    <property type="match status" value="1"/>
</dbReference>
<keyword evidence="11" id="KW-0472">Membrane</keyword>
<evidence type="ECO:0000256" key="4">
    <source>
        <dbReference type="ARBA" id="ARBA00022723"/>
    </source>
</evidence>
<evidence type="ECO:0000256" key="6">
    <source>
        <dbReference type="ARBA" id="ARBA00022777"/>
    </source>
</evidence>
<dbReference type="RefSeq" id="WP_111323896.1">
    <property type="nucleotide sequence ID" value="NZ_BIFX01000001.1"/>
</dbReference>
<dbReference type="PROSITE" id="PS50011">
    <property type="entry name" value="PROTEIN_KINASE_DOM"/>
    <property type="match status" value="1"/>
</dbReference>
<dbReference type="EMBL" id="QKUF01000012">
    <property type="protein sequence ID" value="PZW27450.1"/>
    <property type="molecule type" value="Genomic_DNA"/>
</dbReference>
<evidence type="ECO:0000256" key="1">
    <source>
        <dbReference type="ARBA" id="ARBA00012513"/>
    </source>
</evidence>
<dbReference type="InterPro" id="IPR017941">
    <property type="entry name" value="Rieske_2Fe-2S"/>
</dbReference>
<keyword evidence="8" id="KW-0408">Iron</keyword>
<dbReference type="PANTHER" id="PTHR43289">
    <property type="entry name" value="MITOGEN-ACTIVATED PROTEIN KINASE KINASE KINASE 20-RELATED"/>
    <property type="match status" value="1"/>
</dbReference>
<evidence type="ECO:0000256" key="2">
    <source>
        <dbReference type="ARBA" id="ARBA00022679"/>
    </source>
</evidence>
<evidence type="ECO:0000256" key="8">
    <source>
        <dbReference type="ARBA" id="ARBA00023004"/>
    </source>
</evidence>
<feature type="region of interest" description="Disordered" evidence="10">
    <location>
        <begin position="316"/>
        <end position="349"/>
    </location>
</feature>
<feature type="region of interest" description="Disordered" evidence="10">
    <location>
        <begin position="371"/>
        <end position="406"/>
    </location>
</feature>
<dbReference type="AlphaFoldDB" id="A0A326UHN0"/>
<dbReference type="Gene3D" id="2.102.10.10">
    <property type="entry name" value="Rieske [2Fe-2S] iron-sulphur domain"/>
    <property type="match status" value="1"/>
</dbReference>
<keyword evidence="15" id="KW-1185">Reference proteome</keyword>
<dbReference type="Gene3D" id="1.10.510.10">
    <property type="entry name" value="Transferase(Phosphotransferase) domain 1"/>
    <property type="match status" value="1"/>
</dbReference>
<feature type="domain" description="Protein kinase" evidence="12">
    <location>
        <begin position="28"/>
        <end position="300"/>
    </location>
</feature>
<dbReference type="Gene3D" id="3.30.200.20">
    <property type="entry name" value="Phosphorylase Kinase, domain 1"/>
    <property type="match status" value="1"/>
</dbReference>
<name>A0A326UHN0_THEHA</name>
<keyword evidence="6 14" id="KW-0418">Kinase</keyword>